<reference evidence="1" key="1">
    <citation type="journal article" date="2011" name="Genome Biol.">
        <title>The draft genome of the carcinogenic human liver fluke Clonorchis sinensis.</title>
        <authorList>
            <person name="Wang X."/>
            <person name="Chen W."/>
            <person name="Huang Y."/>
            <person name="Sun J."/>
            <person name="Men J."/>
            <person name="Liu H."/>
            <person name="Luo F."/>
            <person name="Guo L."/>
            <person name="Lv X."/>
            <person name="Deng C."/>
            <person name="Zhou C."/>
            <person name="Fan Y."/>
            <person name="Li X."/>
            <person name="Huang L."/>
            <person name="Hu Y."/>
            <person name="Liang C."/>
            <person name="Hu X."/>
            <person name="Xu J."/>
            <person name="Yu X."/>
        </authorList>
    </citation>
    <scope>NUCLEOTIDE SEQUENCE [LARGE SCALE GENOMIC DNA]</scope>
    <source>
        <strain evidence="1">Henan</strain>
    </source>
</reference>
<evidence type="ECO:0000313" key="2">
    <source>
        <dbReference type="Proteomes" id="UP000008909"/>
    </source>
</evidence>
<accession>G7YSI3</accession>
<keyword evidence="2" id="KW-1185">Reference proteome</keyword>
<dbReference type="Proteomes" id="UP000008909">
    <property type="component" value="Unassembled WGS sequence"/>
</dbReference>
<dbReference type="AlphaFoldDB" id="G7YSI3"/>
<reference key="2">
    <citation type="submission" date="2011-10" db="EMBL/GenBank/DDBJ databases">
        <title>The genome and transcriptome sequence of Clonorchis sinensis provide insights into the carcinogenic liver fluke.</title>
        <authorList>
            <person name="Wang X."/>
            <person name="Huang Y."/>
            <person name="Chen W."/>
            <person name="Liu H."/>
            <person name="Guo L."/>
            <person name="Chen Y."/>
            <person name="Luo F."/>
            <person name="Zhou W."/>
            <person name="Sun J."/>
            <person name="Mao Q."/>
            <person name="Liang P."/>
            <person name="Zhou C."/>
            <person name="Tian Y."/>
            <person name="Men J."/>
            <person name="Lv X."/>
            <person name="Huang L."/>
            <person name="Zhou J."/>
            <person name="Hu Y."/>
            <person name="Li R."/>
            <person name="Zhang F."/>
            <person name="Lei H."/>
            <person name="Li X."/>
            <person name="Hu X."/>
            <person name="Liang C."/>
            <person name="Xu J."/>
            <person name="Wu Z."/>
            <person name="Yu X."/>
        </authorList>
    </citation>
    <scope>NUCLEOTIDE SEQUENCE</scope>
    <source>
        <strain>Henan</strain>
    </source>
</reference>
<name>G7YSI3_CLOSI</name>
<organism evidence="1 2">
    <name type="scientific">Clonorchis sinensis</name>
    <name type="common">Chinese liver fluke</name>
    <dbReference type="NCBI Taxonomy" id="79923"/>
    <lineage>
        <taxon>Eukaryota</taxon>
        <taxon>Metazoa</taxon>
        <taxon>Spiralia</taxon>
        <taxon>Lophotrochozoa</taxon>
        <taxon>Platyhelminthes</taxon>
        <taxon>Trematoda</taxon>
        <taxon>Digenea</taxon>
        <taxon>Opisthorchiida</taxon>
        <taxon>Opisthorchiata</taxon>
        <taxon>Opisthorchiidae</taxon>
        <taxon>Clonorchis</taxon>
    </lineage>
</organism>
<evidence type="ECO:0000313" key="1">
    <source>
        <dbReference type="EMBL" id="GAA55913.1"/>
    </source>
</evidence>
<gene>
    <name evidence="1" type="ORF">CLF_109358</name>
</gene>
<proteinExistence type="predicted"/>
<dbReference type="EMBL" id="DF144113">
    <property type="protein sequence ID" value="GAA55913.1"/>
    <property type="molecule type" value="Genomic_DNA"/>
</dbReference>
<protein>
    <submittedName>
        <fullName evidence="1">Uncharacterized protein</fullName>
    </submittedName>
</protein>
<sequence>MVGRFESLRLRYRSVSQAKLCREALYTYHTLIGNHQRFVFDKNIDIVVTNCCACSSASVSEKDLPKGNTTALLRAAGDLQDQQKVEESEEASKLSVFVNKKQYAKHRFCLRRQRNHLEANSYFLEHNHKLSKFLYDRLLVNLRLTEDELGTCSALLKYGTLSCEVRQFVADEFGKIPTTQDIYNYRRKCRPALLNDVPSVLAKLRETGRVLVWQSEEGHYSHICFSRWQQIALFRRFPDVVNVDGTHATNRFGNQSGCSALVLPEVLSVLVTQRDNDRTLTNTDSMTVYESDKSRISVERDISFSASHPIKEIGDCLELSYDLTDMNRFQVVVCLSVFKPDITINRSLILRLQFETCQGFAYNRMQHKGMHFETEDQGECNYRISITYVTNPAFRFFISSMKTRHIRTVVGELFSDSSSFVQVGPSNIKALSVPVTIYWEFNSIWRGILSDAHSFSKELVHMLYCLDSFVVNLDQIVYSKTDCLYDNTGRFYLYDESQSELLCVDVNVVISP</sequence>